<keyword evidence="10 16" id="KW-0269">Exonuclease</keyword>
<name>A0A223ASW0_9FIRM</name>
<dbReference type="InterPro" id="IPR020045">
    <property type="entry name" value="DNA_polI_H3TH"/>
</dbReference>
<dbReference type="CDD" id="cd09859">
    <property type="entry name" value="PIN_53EXO"/>
    <property type="match status" value="1"/>
</dbReference>
<dbReference type="InterPro" id="IPR018320">
    <property type="entry name" value="DNA_polymerase_1"/>
</dbReference>
<dbReference type="PROSITE" id="PS00447">
    <property type="entry name" value="DNA_POLYMERASE_A"/>
    <property type="match status" value="1"/>
</dbReference>
<dbReference type="FunFam" id="1.10.150.20:FF:000003">
    <property type="entry name" value="DNA polymerase I"/>
    <property type="match status" value="1"/>
</dbReference>
<keyword evidence="12 16" id="KW-0238">DNA-binding</keyword>
<comment type="similarity">
    <text evidence="1 16">Belongs to the DNA polymerase type-A family.</text>
</comment>
<dbReference type="Pfam" id="PF02739">
    <property type="entry name" value="5_3_exonuc_N"/>
    <property type="match status" value="1"/>
</dbReference>
<keyword evidence="11 16" id="KW-0239">DNA-directed DNA polymerase</keyword>
<evidence type="ECO:0000256" key="4">
    <source>
        <dbReference type="ARBA" id="ARBA00022679"/>
    </source>
</evidence>
<dbReference type="EMBL" id="CP016199">
    <property type="protein sequence ID" value="ASS38040.1"/>
    <property type="molecule type" value="Genomic_DNA"/>
</dbReference>
<dbReference type="CDD" id="cd08637">
    <property type="entry name" value="DNA_pol_A_pol_I_C"/>
    <property type="match status" value="1"/>
</dbReference>
<dbReference type="PANTHER" id="PTHR10133:SF27">
    <property type="entry name" value="DNA POLYMERASE NU"/>
    <property type="match status" value="1"/>
</dbReference>
<dbReference type="SUPFAM" id="SSF53098">
    <property type="entry name" value="Ribonuclease H-like"/>
    <property type="match status" value="1"/>
</dbReference>
<dbReference type="Pfam" id="PF01367">
    <property type="entry name" value="5_3_exonuc"/>
    <property type="match status" value="1"/>
</dbReference>
<dbReference type="InterPro" id="IPR002421">
    <property type="entry name" value="5-3_exonuclease"/>
</dbReference>
<comment type="catalytic activity">
    <reaction evidence="14 16">
        <text>DNA(n) + a 2'-deoxyribonucleoside 5'-triphosphate = DNA(n+1) + diphosphate</text>
        <dbReference type="Rhea" id="RHEA:22508"/>
        <dbReference type="Rhea" id="RHEA-COMP:17339"/>
        <dbReference type="Rhea" id="RHEA-COMP:17340"/>
        <dbReference type="ChEBI" id="CHEBI:33019"/>
        <dbReference type="ChEBI" id="CHEBI:61560"/>
        <dbReference type="ChEBI" id="CHEBI:173112"/>
        <dbReference type="EC" id="2.7.7.7"/>
    </reaction>
</comment>
<keyword evidence="20" id="KW-1185">Reference proteome</keyword>
<dbReference type="InterPro" id="IPR020046">
    <property type="entry name" value="5-3_exonucl_a-hlix_arch_N"/>
</dbReference>
<dbReference type="SMART" id="SM00482">
    <property type="entry name" value="POLAc"/>
    <property type="match status" value="1"/>
</dbReference>
<dbReference type="InterPro" id="IPR043502">
    <property type="entry name" value="DNA/RNA_pol_sf"/>
</dbReference>
<evidence type="ECO:0000256" key="13">
    <source>
        <dbReference type="ARBA" id="ARBA00023204"/>
    </source>
</evidence>
<evidence type="ECO:0000256" key="9">
    <source>
        <dbReference type="ARBA" id="ARBA00022801"/>
    </source>
</evidence>
<dbReference type="Gene3D" id="3.30.70.370">
    <property type="match status" value="1"/>
</dbReference>
<evidence type="ECO:0000256" key="3">
    <source>
        <dbReference type="ARBA" id="ARBA00020311"/>
    </source>
</evidence>
<dbReference type="SUPFAM" id="SSF88723">
    <property type="entry name" value="PIN domain-like"/>
    <property type="match status" value="1"/>
</dbReference>
<dbReference type="GO" id="GO:0006302">
    <property type="term" value="P:double-strand break repair"/>
    <property type="evidence" value="ECO:0007669"/>
    <property type="project" value="TreeGrafter"/>
</dbReference>
<evidence type="ECO:0000256" key="1">
    <source>
        <dbReference type="ARBA" id="ARBA00007705"/>
    </source>
</evidence>
<dbReference type="InterPro" id="IPR012337">
    <property type="entry name" value="RNaseH-like_sf"/>
</dbReference>
<dbReference type="InterPro" id="IPR019760">
    <property type="entry name" value="DNA-dir_DNA_pol_A_CS"/>
</dbReference>
<organism evidence="19 20">
    <name type="scientific">Mogibacterium pumilum</name>
    <dbReference type="NCBI Taxonomy" id="86332"/>
    <lineage>
        <taxon>Bacteria</taxon>
        <taxon>Bacillati</taxon>
        <taxon>Bacillota</taxon>
        <taxon>Clostridia</taxon>
        <taxon>Peptostreptococcales</taxon>
        <taxon>Anaerovoracaceae</taxon>
        <taxon>Mogibacterium</taxon>
    </lineage>
</organism>
<dbReference type="SMART" id="SM00279">
    <property type="entry name" value="HhH2"/>
    <property type="match status" value="1"/>
</dbReference>
<dbReference type="InterPro" id="IPR008918">
    <property type="entry name" value="HhH2"/>
</dbReference>
<dbReference type="RefSeq" id="WP_094234276.1">
    <property type="nucleotide sequence ID" value="NZ_CP016199.1"/>
</dbReference>
<dbReference type="Pfam" id="PF00476">
    <property type="entry name" value="DNA_pol_A"/>
    <property type="match status" value="1"/>
</dbReference>
<comment type="subunit">
    <text evidence="16">Single-chain monomer with multiple functions.</text>
</comment>
<dbReference type="InterPro" id="IPR001098">
    <property type="entry name" value="DNA-dir_DNA_pol_A_palm_dom"/>
</dbReference>
<evidence type="ECO:0000259" key="17">
    <source>
        <dbReference type="SMART" id="SM00475"/>
    </source>
</evidence>
<keyword evidence="5 16" id="KW-0548">Nucleotidyltransferase</keyword>
<keyword evidence="6 16" id="KW-0235">DNA replication</keyword>
<evidence type="ECO:0000256" key="5">
    <source>
        <dbReference type="ARBA" id="ARBA00022695"/>
    </source>
</evidence>
<dbReference type="InterPro" id="IPR002298">
    <property type="entry name" value="DNA_polymerase_A"/>
</dbReference>
<dbReference type="Gene3D" id="3.30.420.10">
    <property type="entry name" value="Ribonuclease H-like superfamily/Ribonuclease H"/>
    <property type="match status" value="1"/>
</dbReference>
<dbReference type="NCBIfam" id="NF004397">
    <property type="entry name" value="PRK05755.1"/>
    <property type="match status" value="1"/>
</dbReference>
<dbReference type="Gene3D" id="1.10.150.20">
    <property type="entry name" value="5' to 3' exonuclease, C-terminal subdomain"/>
    <property type="match status" value="2"/>
</dbReference>
<evidence type="ECO:0000256" key="11">
    <source>
        <dbReference type="ARBA" id="ARBA00022932"/>
    </source>
</evidence>
<evidence type="ECO:0000256" key="15">
    <source>
        <dbReference type="NCBIfam" id="TIGR00593"/>
    </source>
</evidence>
<accession>A0A223ASW0</accession>
<dbReference type="InterPro" id="IPR036397">
    <property type="entry name" value="RNaseH_sf"/>
</dbReference>
<dbReference type="NCBIfam" id="TIGR00593">
    <property type="entry name" value="pola"/>
    <property type="match status" value="1"/>
</dbReference>
<keyword evidence="9 16" id="KW-0378">Hydrolase</keyword>
<proteinExistence type="inferred from homology"/>
<feature type="domain" description="5'-3' exonuclease" evidence="17">
    <location>
        <begin position="1"/>
        <end position="259"/>
    </location>
</feature>
<dbReference type="InterPro" id="IPR029060">
    <property type="entry name" value="PIN-like_dom_sf"/>
</dbReference>
<evidence type="ECO:0000256" key="6">
    <source>
        <dbReference type="ARBA" id="ARBA00022705"/>
    </source>
</evidence>
<reference evidence="20" key="1">
    <citation type="submission" date="2016-05" db="EMBL/GenBank/DDBJ databases">
        <authorList>
            <person name="Holder M.E."/>
            <person name="Ajami N.J."/>
            <person name="Petrosino J.F."/>
        </authorList>
    </citation>
    <scope>NUCLEOTIDE SEQUENCE [LARGE SCALE GENOMIC DNA]</scope>
    <source>
        <strain evidence="20">ATCC 700696</strain>
    </source>
</reference>
<keyword evidence="4 16" id="KW-0808">Transferase</keyword>
<dbReference type="Gene3D" id="1.20.1060.10">
    <property type="entry name" value="Taq DNA Polymerase, Chain T, domain 4"/>
    <property type="match status" value="1"/>
</dbReference>
<dbReference type="PRINTS" id="PR00868">
    <property type="entry name" value="DNAPOLI"/>
</dbReference>
<evidence type="ECO:0000256" key="10">
    <source>
        <dbReference type="ARBA" id="ARBA00022839"/>
    </source>
</evidence>
<dbReference type="PANTHER" id="PTHR10133">
    <property type="entry name" value="DNA POLYMERASE I"/>
    <property type="match status" value="1"/>
</dbReference>
<dbReference type="FunFam" id="1.20.1060.10:FF:000001">
    <property type="entry name" value="DNA polymerase I"/>
    <property type="match status" value="1"/>
</dbReference>
<evidence type="ECO:0000256" key="8">
    <source>
        <dbReference type="ARBA" id="ARBA00022763"/>
    </source>
</evidence>
<dbReference type="GO" id="GO:0003887">
    <property type="term" value="F:DNA-directed DNA polymerase activity"/>
    <property type="evidence" value="ECO:0007669"/>
    <property type="project" value="UniProtKB-UniRule"/>
</dbReference>
<dbReference type="CDD" id="cd09898">
    <property type="entry name" value="H3TH_53EXO"/>
    <property type="match status" value="1"/>
</dbReference>
<dbReference type="SUPFAM" id="SSF56672">
    <property type="entry name" value="DNA/RNA polymerases"/>
    <property type="match status" value="1"/>
</dbReference>
<dbReference type="EC" id="2.7.7.7" evidence="2 15"/>
<evidence type="ECO:0000256" key="2">
    <source>
        <dbReference type="ARBA" id="ARBA00012417"/>
    </source>
</evidence>
<evidence type="ECO:0000313" key="20">
    <source>
        <dbReference type="Proteomes" id="UP000214689"/>
    </source>
</evidence>
<dbReference type="AlphaFoldDB" id="A0A223ASW0"/>
<dbReference type="SMART" id="SM00475">
    <property type="entry name" value="53EXOc"/>
    <property type="match status" value="1"/>
</dbReference>
<keyword evidence="13 16" id="KW-0234">DNA repair</keyword>
<keyword evidence="7" id="KW-0540">Nuclease</keyword>
<protein>
    <recommendedName>
        <fullName evidence="3 15">DNA polymerase I</fullName>
        <ecNumber evidence="2 15">2.7.7.7</ecNumber>
    </recommendedName>
</protein>
<gene>
    <name evidence="16" type="primary">polA</name>
    <name evidence="19" type="ORF">AXF17_06115</name>
</gene>
<feature type="domain" description="DNA-directed DNA polymerase family A palm" evidence="18">
    <location>
        <begin position="625"/>
        <end position="832"/>
    </location>
</feature>
<dbReference type="OrthoDB" id="9806424at2"/>
<evidence type="ECO:0000256" key="7">
    <source>
        <dbReference type="ARBA" id="ARBA00022722"/>
    </source>
</evidence>
<evidence type="ECO:0000256" key="14">
    <source>
        <dbReference type="ARBA" id="ARBA00049244"/>
    </source>
</evidence>
<evidence type="ECO:0000259" key="18">
    <source>
        <dbReference type="SMART" id="SM00482"/>
    </source>
</evidence>
<dbReference type="GO" id="GO:0008409">
    <property type="term" value="F:5'-3' exonuclease activity"/>
    <property type="evidence" value="ECO:0007669"/>
    <property type="project" value="UniProtKB-UniRule"/>
</dbReference>
<evidence type="ECO:0000256" key="12">
    <source>
        <dbReference type="ARBA" id="ARBA00023125"/>
    </source>
</evidence>
<evidence type="ECO:0000256" key="16">
    <source>
        <dbReference type="RuleBase" id="RU004460"/>
    </source>
</evidence>
<dbReference type="InterPro" id="IPR036279">
    <property type="entry name" value="5-3_exonuclease_C_sf"/>
</dbReference>
<evidence type="ECO:0000313" key="19">
    <source>
        <dbReference type="EMBL" id="ASS38040.1"/>
    </source>
</evidence>
<dbReference type="Gene3D" id="3.40.50.1010">
    <property type="entry name" value="5'-nuclease"/>
    <property type="match status" value="1"/>
</dbReference>
<dbReference type="GO" id="GO:0003677">
    <property type="term" value="F:DNA binding"/>
    <property type="evidence" value="ECO:0007669"/>
    <property type="project" value="UniProtKB-UniRule"/>
</dbReference>
<dbReference type="SUPFAM" id="SSF47807">
    <property type="entry name" value="5' to 3' exonuclease, C-terminal subdomain"/>
    <property type="match status" value="1"/>
</dbReference>
<dbReference type="FunFam" id="1.10.150.20:FF:000002">
    <property type="entry name" value="DNA polymerase I"/>
    <property type="match status" value="1"/>
</dbReference>
<dbReference type="FunFam" id="3.40.50.1010:FF:000001">
    <property type="entry name" value="DNA polymerase I"/>
    <property type="match status" value="1"/>
</dbReference>
<sequence length="868" mass="98902">MRLVIIDGNSLLFRAYFAMRPMMTKEGVYTHGVYAFINMLNKILADYTPDYAAVCFDMKAKTFRHKQYEEYKAGRQQTPIELLSQIPLMHDILEAMNISVFEKETYEADDLIGTITAEASRQGIESIVITGDKDELQLVDENTKVVINKKGMTEFEMYDEAAMMDRYSLTPQQFIDLKGLMGDKSDNIPGVPGVGEKKGIALLKEFGTIEGVIENADIIKGKLGENIRENIEMAKLSKSLATIMRDVPLDYNFEDLKLIQPDYDALLKVYRTLEFNSLIKKLNTESDEASSEIQKSGASISYESMKYRIIEPAKFYDKVNSGSEVVVSFEGDDNHNSVPELSNISLLSADRKLFTKLELSPLNASSALALLIEQGYKYVGFDLKPFIYSLLRYDIRDIHIKHDTFVAEYLIDPNRSKYTIEKMLVKYTDVTFEESSDELVNLLYILKVYEGQKKVIDDNELTRVFEDCELPLIETMADMEFSGMKVDKTVLNAVGIELDARISELEKSIYEKAGQTFNIKSPKQLGVVLFEDMDIPYPSRSKKKNGYSTSVDVLEKLRDEQPIVGEILEYRKATKLKSTYIDGLISLIADDGKIHPHFNQTVAATGRISCTEPNLQNIPIRDEYGRNIRKAFVTSDDNHTFIGADYSQIELRILAALSGDEALINAFNNNEDIHRITASRVFNVPLEQVTPIERSRAKSVNFGVIYGMSGFGLSEELMISRAEAQRYIDDYFAKHEAVKTYLDEQIKVGERDYSVKTLLGRIRQIPEFASRKFMDRQFANRLAMNTPIQGSAADIIKLAMNKVYREIKDRNLKSKLVLQIHDELIIEADNDEIDIVKELLKRNMENAFELKVKLVCDMHTGKTWYDLK</sequence>
<keyword evidence="8 16" id="KW-0227">DNA damage</keyword>
<comment type="function">
    <text evidence="16">In addition to polymerase activity, this DNA polymerase exhibits 5'-3' exonuclease activity.</text>
</comment>
<dbReference type="GO" id="GO:0006261">
    <property type="term" value="P:DNA-templated DNA replication"/>
    <property type="evidence" value="ECO:0007669"/>
    <property type="project" value="UniProtKB-UniRule"/>
</dbReference>
<dbReference type="Proteomes" id="UP000214689">
    <property type="component" value="Chromosome"/>
</dbReference>